<dbReference type="RefSeq" id="WP_199050195.1">
    <property type="nucleotide sequence ID" value="NZ_JAELXT010000018.1"/>
</dbReference>
<dbReference type="Proteomes" id="UP000620670">
    <property type="component" value="Unassembled WGS sequence"/>
</dbReference>
<evidence type="ECO:0000259" key="2">
    <source>
        <dbReference type="Pfam" id="PF04945"/>
    </source>
</evidence>
<sequence length="170" mass="18965">MNWSSARQWVTVGIALCCVSAAAQPSEAPVNVLSGQDIAIHGYDPVAYFTDGEARKGQLQSWTVYDGVRWLFSSEANKRSFEQNPRSYIPAYGGFCAYGVAKGVVFDADPQAWMIVYGRLYLNCPKLFGGLWFKDPIPDIKQADDNWLHLTGHLPPQVMPRRKRSGHSNP</sequence>
<dbReference type="NCBIfam" id="NF041384">
    <property type="entry name" value="YHS_seleno_dom"/>
    <property type="match status" value="1"/>
</dbReference>
<gene>
    <name evidence="3" type="ORF">JAO75_16335</name>
</gene>
<dbReference type="EMBL" id="JAELXT010000018">
    <property type="protein sequence ID" value="MBJ6126973.1"/>
    <property type="molecule type" value="Genomic_DNA"/>
</dbReference>
<feature type="signal peptide" evidence="1">
    <location>
        <begin position="1"/>
        <end position="23"/>
    </location>
</feature>
<evidence type="ECO:0000313" key="4">
    <source>
        <dbReference type="Proteomes" id="UP000620670"/>
    </source>
</evidence>
<accession>A0ABS0Y3T8</accession>
<proteinExistence type="predicted"/>
<comment type="caution">
    <text evidence="3">The sequence shown here is derived from an EMBL/GenBank/DDBJ whole genome shotgun (WGS) entry which is preliminary data.</text>
</comment>
<feature type="domain" description="YHS" evidence="2">
    <location>
        <begin position="46"/>
        <end position="91"/>
    </location>
</feature>
<dbReference type="Pfam" id="PF04945">
    <property type="entry name" value="YHS"/>
    <property type="match status" value="1"/>
</dbReference>
<name>A0ABS0Y3T8_9HYPH</name>
<reference evidence="4" key="1">
    <citation type="submission" date="2020-12" db="EMBL/GenBank/DDBJ databases">
        <title>Hymenobacter sp.</title>
        <authorList>
            <person name="Kim M.K."/>
        </authorList>
    </citation>
    <scope>NUCLEOTIDE SEQUENCE [LARGE SCALE GENOMIC DNA]</scope>
    <source>
        <strain evidence="4">BT325</strain>
    </source>
</reference>
<keyword evidence="1" id="KW-0732">Signal</keyword>
<evidence type="ECO:0000256" key="1">
    <source>
        <dbReference type="SAM" id="SignalP"/>
    </source>
</evidence>
<organism evidence="3 4">
    <name type="scientific">Microvirga splendida</name>
    <dbReference type="NCBI Taxonomy" id="2795727"/>
    <lineage>
        <taxon>Bacteria</taxon>
        <taxon>Pseudomonadati</taxon>
        <taxon>Pseudomonadota</taxon>
        <taxon>Alphaproteobacteria</taxon>
        <taxon>Hyphomicrobiales</taxon>
        <taxon>Methylobacteriaceae</taxon>
        <taxon>Microvirga</taxon>
    </lineage>
</organism>
<feature type="chain" id="PRO_5047092803" description="YHS domain-containing protein" evidence="1">
    <location>
        <begin position="24"/>
        <end position="170"/>
    </location>
</feature>
<evidence type="ECO:0000313" key="3">
    <source>
        <dbReference type="EMBL" id="MBJ6126973.1"/>
    </source>
</evidence>
<protein>
    <recommendedName>
        <fullName evidence="2">YHS domain-containing protein</fullName>
    </recommendedName>
</protein>
<keyword evidence="4" id="KW-1185">Reference proteome</keyword>
<dbReference type="InterPro" id="IPR007029">
    <property type="entry name" value="YHS_dom"/>
</dbReference>